<dbReference type="HOGENOM" id="CLU_1324481_0_0_0"/>
<evidence type="ECO:0000259" key="1">
    <source>
        <dbReference type="Pfam" id="PF11984"/>
    </source>
</evidence>
<proteinExistence type="predicted"/>
<dbReference type="InParanoid" id="S0EUP3"/>
<dbReference type="NCBIfam" id="TIGR02914">
    <property type="entry name" value="EpsI_fam"/>
    <property type="match status" value="1"/>
</dbReference>
<dbReference type="Proteomes" id="UP000014227">
    <property type="component" value="Chromosome I"/>
</dbReference>
<sequence length="207" mass="23084">MRQKLYSFLICVLLLLALAANWGFGRLKFAAPHPVPIENFPRHIGDWTCVEDDPVDPAVQKALPTATIIQREYRNSAGHVVTLELITGKSYDDFHDPNVCFPAQGWTLFDHKILNWNGQEVNFMKATLDGYTEDFAYYLAGGYLANIPMGGIAQKKFYAWRKLLTGEGGGSLVVRMSNAEGPGSMDVLKSFALTIQPVVNSMVKERK</sequence>
<dbReference type="KEGG" id="ccz:CCALI_01266"/>
<keyword evidence="3" id="KW-1185">Reference proteome</keyword>
<dbReference type="OrthoDB" id="9797363at2"/>
<dbReference type="AlphaFoldDB" id="S0EUP3"/>
<evidence type="ECO:0000313" key="2">
    <source>
        <dbReference type="EMBL" id="CCW35084.1"/>
    </source>
</evidence>
<feature type="domain" description="Methanolan biosynthesis EpsI" evidence="1">
    <location>
        <begin position="9"/>
        <end position="200"/>
    </location>
</feature>
<dbReference type="EMBL" id="HF951689">
    <property type="protein sequence ID" value="CCW35084.1"/>
    <property type="molecule type" value="Genomic_DNA"/>
</dbReference>
<gene>
    <name evidence="2" type="ORF">CCALI_01266</name>
</gene>
<evidence type="ECO:0000313" key="3">
    <source>
        <dbReference type="Proteomes" id="UP000014227"/>
    </source>
</evidence>
<accession>S0EUP3</accession>
<dbReference type="Pfam" id="PF11984">
    <property type="entry name" value="DUF3485"/>
    <property type="match status" value="1"/>
</dbReference>
<dbReference type="RefSeq" id="WP_016482625.1">
    <property type="nucleotide sequence ID" value="NC_021487.1"/>
</dbReference>
<name>S0EUP3_CHTCT</name>
<organism evidence="2 3">
    <name type="scientific">Chthonomonas calidirosea (strain DSM 23976 / ICMP 18418 / T49)</name>
    <dbReference type="NCBI Taxonomy" id="1303518"/>
    <lineage>
        <taxon>Bacteria</taxon>
        <taxon>Bacillati</taxon>
        <taxon>Armatimonadota</taxon>
        <taxon>Chthonomonadia</taxon>
        <taxon>Chthonomonadales</taxon>
        <taxon>Chthonomonadaceae</taxon>
        <taxon>Chthonomonas</taxon>
    </lineage>
</organism>
<dbReference type="PATRIC" id="fig|1303518.3.peg.1290"/>
<protein>
    <submittedName>
        <fullName evidence="2">EpsI family protein</fullName>
    </submittedName>
</protein>
<dbReference type="InterPro" id="IPR014263">
    <property type="entry name" value="Methanolan_biosynth_EpsI"/>
</dbReference>
<reference evidence="3" key="1">
    <citation type="submission" date="2013-03" db="EMBL/GenBank/DDBJ databases">
        <title>Genome sequence of Chthonomonas calidirosea, the first sequenced genome from the Armatimonadetes phylum (formally candidate division OP10).</title>
        <authorList>
            <person name="Lee K.C.Y."/>
            <person name="Morgan X.C."/>
            <person name="Dunfield P.F."/>
            <person name="Tamas I."/>
            <person name="Houghton K.M."/>
            <person name="Vyssotski M."/>
            <person name="Ryan J.L.J."/>
            <person name="Lagutin K."/>
            <person name="McDonald I.R."/>
            <person name="Stott M.B."/>
        </authorList>
    </citation>
    <scope>NUCLEOTIDE SEQUENCE [LARGE SCALE GENOMIC DNA]</scope>
    <source>
        <strain evidence="3">DSM 23976 / ICMP 18418 / T49</strain>
    </source>
</reference>
<dbReference type="STRING" id="454171.CP488_02829"/>